<sequence>MMNKKILLPFAYSILAISLHGCGSESSKINEDPNKGATGVTSNTSCDVTGIDCLQFVLDYPVAGLNFDCSSDKVNHFATKLDSNVVTGACKLGDTVTFYLQGEGNARKINLGAIQLDTIAKVKTASLTRIRLIDLAMSLTGKTPAALSMDDETVRVAMALVKILQSQSIVEGRNIIGDIQPIEFTVEKKNTLSDVSQDVGASELKSGAYAQILKPWLDVNLISDEQAFAVLTQLLNLSNMGVWYAELPVFKAGSNGESTGLPTEGSGTVLDGFFGCNRALYADCIDATGQKGFNLLHSMGRFELLTDRQGYVFGYGQQWRGSTTITNNIVSPPIILITKVKPEKLQINAQKDWFNLVNQEINKDQPLRFSLNNNTSEDVLLTQGKLINGTNITSTEAVYRQLTKAKSTDPFNNAKDLSAWQQSIGGENYKGVMDIFKVNPASYLPKDVFTTEANVRSGQRYAFPLYATLTFKFQDTSIAPVDLGIVVDEHGDIRTDIKKDATETDMSGNCAKAEVQADGTYIDEYGVTQYRIGTSGGALYSSNDKSIAVRMILSNSKLGFVDGVLLGLNFSSLTGEQNISGAKINVHNLLNGQATGINLTNFSNNTATWLNNYALYLSTYINIYDKEGTDKSKYIAPTDAERALAKRVYGTASIRIADQKIPACNAIKIKS</sequence>
<dbReference type="AlphaFoldDB" id="N8V1Y4"/>
<evidence type="ECO:0000313" key="1">
    <source>
        <dbReference type="EMBL" id="ENU93876.1"/>
    </source>
</evidence>
<protein>
    <recommendedName>
        <fullName evidence="3">Pilus assembly protein FilF</fullName>
    </recommendedName>
</protein>
<dbReference type="HOGENOM" id="CLU_425557_0_0_6"/>
<evidence type="ECO:0000313" key="2">
    <source>
        <dbReference type="Proteomes" id="UP000013049"/>
    </source>
</evidence>
<dbReference type="eggNOG" id="ENOG50341TH">
    <property type="taxonomic scope" value="Bacteria"/>
</dbReference>
<reference evidence="1 2" key="1">
    <citation type="submission" date="2013-02" db="EMBL/GenBank/DDBJ databases">
        <title>The Genome Sequence of Acinetobacter sp. NIPH 758.</title>
        <authorList>
            <consortium name="The Broad Institute Genome Sequencing Platform"/>
            <consortium name="The Broad Institute Genome Sequencing Center for Infectious Disease"/>
            <person name="Cerqueira G."/>
            <person name="Feldgarden M."/>
            <person name="Courvalin P."/>
            <person name="Perichon B."/>
            <person name="Grillot-Courvalin C."/>
            <person name="Clermont D."/>
            <person name="Rocha E."/>
            <person name="Yoon E.-J."/>
            <person name="Nemec A."/>
            <person name="Walker B."/>
            <person name="Young S.K."/>
            <person name="Zeng Q."/>
            <person name="Gargeya S."/>
            <person name="Fitzgerald M."/>
            <person name="Haas B."/>
            <person name="Abouelleil A."/>
            <person name="Alvarado L."/>
            <person name="Arachchi H.M."/>
            <person name="Berlin A.M."/>
            <person name="Chapman S.B."/>
            <person name="Dewar J."/>
            <person name="Goldberg J."/>
            <person name="Griggs A."/>
            <person name="Gujja S."/>
            <person name="Hansen M."/>
            <person name="Howarth C."/>
            <person name="Imamovic A."/>
            <person name="Larimer J."/>
            <person name="McCowan C."/>
            <person name="Murphy C."/>
            <person name="Neiman D."/>
            <person name="Pearson M."/>
            <person name="Priest M."/>
            <person name="Roberts A."/>
            <person name="Saif S."/>
            <person name="Shea T."/>
            <person name="Sisk P."/>
            <person name="Sykes S."/>
            <person name="Wortman J."/>
            <person name="Nusbaum C."/>
            <person name="Birren B."/>
        </authorList>
    </citation>
    <scope>NUCLEOTIDE SEQUENCE [LARGE SCALE GENOMIC DNA]</scope>
    <source>
        <strain evidence="1 2">NIPH 758</strain>
    </source>
</reference>
<proteinExistence type="predicted"/>
<evidence type="ECO:0008006" key="3">
    <source>
        <dbReference type="Google" id="ProtNLM"/>
    </source>
</evidence>
<dbReference type="Proteomes" id="UP000013049">
    <property type="component" value="Unassembled WGS sequence"/>
</dbReference>
<name>N8V1Y4_9GAMM</name>
<dbReference type="PATRIC" id="fig|1217712.3.peg.523"/>
<accession>N8V1Y4</accession>
<dbReference type="RefSeq" id="WP_004774971.1">
    <property type="nucleotide sequence ID" value="NZ_KB849364.1"/>
</dbReference>
<gene>
    <name evidence="1" type="ORF">F971_00545</name>
</gene>
<dbReference type="EMBL" id="APPC01000008">
    <property type="protein sequence ID" value="ENU93876.1"/>
    <property type="molecule type" value="Genomic_DNA"/>
</dbReference>
<comment type="caution">
    <text evidence="1">The sequence shown here is derived from an EMBL/GenBank/DDBJ whole genome shotgun (WGS) entry which is preliminary data.</text>
</comment>
<organism evidence="1 2">
    <name type="scientific">Acinetobacter vivianii</name>
    <dbReference type="NCBI Taxonomy" id="1776742"/>
    <lineage>
        <taxon>Bacteria</taxon>
        <taxon>Pseudomonadati</taxon>
        <taxon>Pseudomonadota</taxon>
        <taxon>Gammaproteobacteria</taxon>
        <taxon>Moraxellales</taxon>
        <taxon>Moraxellaceae</taxon>
        <taxon>Acinetobacter</taxon>
    </lineage>
</organism>